<evidence type="ECO:0000313" key="4">
    <source>
        <dbReference type="EMBL" id="KAK5175103.1"/>
    </source>
</evidence>
<gene>
    <name evidence="4" type="ORF">LTR77_000240</name>
</gene>
<evidence type="ECO:0000256" key="1">
    <source>
        <dbReference type="ARBA" id="ARBA00022857"/>
    </source>
</evidence>
<accession>A0AAV9PRY7</accession>
<dbReference type="EMBL" id="JAVRRT010000001">
    <property type="protein sequence ID" value="KAK5175103.1"/>
    <property type="molecule type" value="Genomic_DNA"/>
</dbReference>
<evidence type="ECO:0000256" key="2">
    <source>
        <dbReference type="ARBA" id="ARBA00023002"/>
    </source>
</evidence>
<dbReference type="CDD" id="cd05259">
    <property type="entry name" value="PCBER_SDR_a"/>
    <property type="match status" value="1"/>
</dbReference>
<dbReference type="Proteomes" id="UP001337655">
    <property type="component" value="Unassembled WGS sequence"/>
</dbReference>
<dbReference type="RefSeq" id="XP_064663741.1">
    <property type="nucleotide sequence ID" value="XM_064797507.1"/>
</dbReference>
<dbReference type="InterPro" id="IPR008030">
    <property type="entry name" value="NmrA-like"/>
</dbReference>
<dbReference type="PANTHER" id="PTHR47706:SF1">
    <property type="entry name" value="CIPA-LIKE, PUTATIVE (AFU_ORTHOLOGUE AFUA_1G12460)-RELATED"/>
    <property type="match status" value="1"/>
</dbReference>
<proteinExistence type="predicted"/>
<feature type="domain" description="NmrA-like" evidence="3">
    <location>
        <begin position="6"/>
        <end position="223"/>
    </location>
</feature>
<evidence type="ECO:0000259" key="3">
    <source>
        <dbReference type="Pfam" id="PF05368"/>
    </source>
</evidence>
<evidence type="ECO:0000313" key="5">
    <source>
        <dbReference type="Proteomes" id="UP001337655"/>
    </source>
</evidence>
<dbReference type="AlphaFoldDB" id="A0AAV9PRY7"/>
<dbReference type="InterPro" id="IPR036291">
    <property type="entry name" value="NAD(P)-bd_dom_sf"/>
</dbReference>
<comment type="caution">
    <text evidence="4">The sequence shown here is derived from an EMBL/GenBank/DDBJ whole genome shotgun (WGS) entry which is preliminary data.</text>
</comment>
<dbReference type="Pfam" id="PF05368">
    <property type="entry name" value="NmrA"/>
    <property type="match status" value="1"/>
</dbReference>
<keyword evidence="5" id="KW-1185">Reference proteome</keyword>
<sequence>MAPIHKVALAGASGSVAQALIPELLASGFDLTALVRPNSTSTLPASIPSIPVDYTDTAALTTALTGFDALISTVGSPAIHLQTYLIDACIAAGVRRFIPSEFGCDTENPRARALPVYGPKVQVAEYLEERTKCTQTTYTYIFNNAFLDWGIERKLLIDLHAKKMQLFDGGDRPWTATPLDFVAKGVVGVLKREEETRNRAVRLHGAKVTQRQLLEVARRVVGSEGWTVEEKGSEEMEKEAYENLRTEPGNVMGWVMGFLCRAIYGEGFGGDFEGENDNQLLGLKSLGEAEVEEVVRRCV</sequence>
<dbReference type="SUPFAM" id="SSF51735">
    <property type="entry name" value="NAD(P)-binding Rossmann-fold domains"/>
    <property type="match status" value="1"/>
</dbReference>
<dbReference type="Gene3D" id="3.40.50.720">
    <property type="entry name" value="NAD(P)-binding Rossmann-like Domain"/>
    <property type="match status" value="1"/>
</dbReference>
<reference evidence="4 5" key="1">
    <citation type="submission" date="2023-08" db="EMBL/GenBank/DDBJ databases">
        <title>Black Yeasts Isolated from many extreme environments.</title>
        <authorList>
            <person name="Coleine C."/>
            <person name="Stajich J.E."/>
            <person name="Selbmann L."/>
        </authorList>
    </citation>
    <scope>NUCLEOTIDE SEQUENCE [LARGE SCALE GENOMIC DNA]</scope>
    <source>
        <strain evidence="4 5">CCFEE 5935</strain>
    </source>
</reference>
<name>A0AAV9PRY7_9PEZI</name>
<dbReference type="PANTHER" id="PTHR47706">
    <property type="entry name" value="NMRA-LIKE FAMILY PROTEIN"/>
    <property type="match status" value="1"/>
</dbReference>
<protein>
    <recommendedName>
        <fullName evidence="3">NmrA-like domain-containing protein</fullName>
    </recommendedName>
</protein>
<keyword evidence="1" id="KW-0521">NADP</keyword>
<organism evidence="4 5">
    <name type="scientific">Saxophila tyrrhenica</name>
    <dbReference type="NCBI Taxonomy" id="1690608"/>
    <lineage>
        <taxon>Eukaryota</taxon>
        <taxon>Fungi</taxon>
        <taxon>Dikarya</taxon>
        <taxon>Ascomycota</taxon>
        <taxon>Pezizomycotina</taxon>
        <taxon>Dothideomycetes</taxon>
        <taxon>Dothideomycetidae</taxon>
        <taxon>Mycosphaerellales</taxon>
        <taxon>Extremaceae</taxon>
        <taxon>Saxophila</taxon>
    </lineage>
</organism>
<dbReference type="InterPro" id="IPR045312">
    <property type="entry name" value="PCBER-like"/>
</dbReference>
<dbReference type="GeneID" id="89921591"/>
<keyword evidence="2" id="KW-0560">Oxidoreductase</keyword>
<dbReference type="InterPro" id="IPR051609">
    <property type="entry name" value="NmrA/Isoflavone_reductase-like"/>
</dbReference>
<dbReference type="GO" id="GO:0016491">
    <property type="term" value="F:oxidoreductase activity"/>
    <property type="evidence" value="ECO:0007669"/>
    <property type="project" value="UniProtKB-KW"/>
</dbReference>